<dbReference type="Pfam" id="PF09926">
    <property type="entry name" value="DUF2158"/>
    <property type="match status" value="1"/>
</dbReference>
<reference evidence="1 2" key="1">
    <citation type="submission" date="2019-08" db="EMBL/GenBank/DDBJ databases">
        <title>Pedobacter sp. nov., isolated from Han river, South Korea.</title>
        <authorList>
            <person name="Lee D.-H."/>
            <person name="Kim Y.-S."/>
            <person name="Hwang E.-M."/>
            <person name="Le Tran T.C."/>
            <person name="Cha C.-J."/>
        </authorList>
    </citation>
    <scope>NUCLEOTIDE SEQUENCE [LARGE SCALE GENOMIC DNA]</scope>
    <source>
        <strain evidence="1 2">CJ43</strain>
    </source>
</reference>
<evidence type="ECO:0000313" key="1">
    <source>
        <dbReference type="EMBL" id="QEK50908.1"/>
    </source>
</evidence>
<evidence type="ECO:0000313" key="2">
    <source>
        <dbReference type="Proteomes" id="UP000323653"/>
    </source>
</evidence>
<gene>
    <name evidence="1" type="ORF">FYC62_03905</name>
</gene>
<protein>
    <submittedName>
        <fullName evidence="1">DUF2158 domain-containing protein</fullName>
    </submittedName>
</protein>
<dbReference type="InterPro" id="IPR019226">
    <property type="entry name" value="DUF2158"/>
</dbReference>
<dbReference type="AlphaFoldDB" id="A0A5C0VE00"/>
<proteinExistence type="predicted"/>
<sequence length="63" mass="7258">MENEENMTTFKIGDVVQLKSGGQKMTVKNCVFANVNVTYFDEISKEFKFQTFEDELLVKVEEG</sequence>
<dbReference type="KEGG" id="pej:FYC62_03905"/>
<dbReference type="EMBL" id="CP043329">
    <property type="protein sequence ID" value="QEK50908.1"/>
    <property type="molecule type" value="Genomic_DNA"/>
</dbReference>
<name>A0A5C0VE00_9SPHI</name>
<organism evidence="1 2">
    <name type="scientific">Pedobacter aquae</name>
    <dbReference type="NCBI Taxonomy" id="2605747"/>
    <lineage>
        <taxon>Bacteria</taxon>
        <taxon>Pseudomonadati</taxon>
        <taxon>Bacteroidota</taxon>
        <taxon>Sphingobacteriia</taxon>
        <taxon>Sphingobacteriales</taxon>
        <taxon>Sphingobacteriaceae</taxon>
        <taxon>Pedobacter</taxon>
    </lineage>
</organism>
<accession>A0A5C0VE00</accession>
<dbReference type="Proteomes" id="UP000323653">
    <property type="component" value="Chromosome"/>
</dbReference>
<keyword evidence="2" id="KW-1185">Reference proteome</keyword>